<name>A0ABW1IQ42_9BACL</name>
<keyword evidence="2" id="KW-1185">Reference proteome</keyword>
<evidence type="ECO:0000313" key="1">
    <source>
        <dbReference type="EMBL" id="MFC5987166.1"/>
    </source>
</evidence>
<dbReference type="InterPro" id="IPR024255">
    <property type="entry name" value="GerPB"/>
</dbReference>
<dbReference type="Pfam" id="PF10803">
    <property type="entry name" value="GerPB"/>
    <property type="match status" value="1"/>
</dbReference>
<dbReference type="EMBL" id="JBHSQV010000153">
    <property type="protein sequence ID" value="MFC5987166.1"/>
    <property type="molecule type" value="Genomic_DNA"/>
</dbReference>
<dbReference type="RefSeq" id="WP_379894501.1">
    <property type="nucleotide sequence ID" value="NZ_CBCSCT010000052.1"/>
</dbReference>
<reference evidence="2" key="1">
    <citation type="journal article" date="2019" name="Int. J. Syst. Evol. Microbiol.">
        <title>The Global Catalogue of Microorganisms (GCM) 10K type strain sequencing project: providing services to taxonomists for standard genome sequencing and annotation.</title>
        <authorList>
            <consortium name="The Broad Institute Genomics Platform"/>
            <consortium name="The Broad Institute Genome Sequencing Center for Infectious Disease"/>
            <person name="Wu L."/>
            <person name="Ma J."/>
        </authorList>
    </citation>
    <scope>NUCLEOTIDE SEQUENCE [LARGE SCALE GENOMIC DNA]</scope>
    <source>
        <strain evidence="2">CCM 8749</strain>
    </source>
</reference>
<accession>A0ABW1IQ42</accession>
<sequence>MNLTVYQNITIHKLSVESVANSSVLQIGTAGIVKTLSNLYNTGGFTVPAPELTTPMVGSQGVESPAVPLPSISG</sequence>
<organism evidence="1 2">
    <name type="scientific">Marinicrinis lubricantis</name>
    <dbReference type="NCBI Taxonomy" id="2086470"/>
    <lineage>
        <taxon>Bacteria</taxon>
        <taxon>Bacillati</taxon>
        <taxon>Bacillota</taxon>
        <taxon>Bacilli</taxon>
        <taxon>Bacillales</taxon>
        <taxon>Paenibacillaceae</taxon>
    </lineage>
</organism>
<comment type="caution">
    <text evidence="1">The sequence shown here is derived from an EMBL/GenBank/DDBJ whole genome shotgun (WGS) entry which is preliminary data.</text>
</comment>
<dbReference type="Proteomes" id="UP001596250">
    <property type="component" value="Unassembled WGS sequence"/>
</dbReference>
<protein>
    <submittedName>
        <fullName evidence="1">Spore germination protein GerPB</fullName>
    </submittedName>
</protein>
<evidence type="ECO:0000313" key="2">
    <source>
        <dbReference type="Proteomes" id="UP001596250"/>
    </source>
</evidence>
<proteinExistence type="predicted"/>
<gene>
    <name evidence="1" type="ORF">ACFPXP_12195</name>
</gene>